<accession>A0AAX4P0I7</accession>
<dbReference type="EMBL" id="CP151501">
    <property type="protein sequence ID" value="WZN59315.1"/>
    <property type="molecule type" value="Genomic_DNA"/>
</dbReference>
<evidence type="ECO:0000256" key="1">
    <source>
        <dbReference type="PROSITE-ProRule" id="PRU00047"/>
    </source>
</evidence>
<dbReference type="PROSITE" id="PS01159">
    <property type="entry name" value="WW_DOMAIN_1"/>
    <property type="match status" value="1"/>
</dbReference>
<organism evidence="4 5">
    <name type="scientific">Chloropicon roscoffensis</name>
    <dbReference type="NCBI Taxonomy" id="1461544"/>
    <lineage>
        <taxon>Eukaryota</taxon>
        <taxon>Viridiplantae</taxon>
        <taxon>Chlorophyta</taxon>
        <taxon>Chloropicophyceae</taxon>
        <taxon>Chloropicales</taxon>
        <taxon>Chloropicaceae</taxon>
        <taxon>Chloropicon</taxon>
    </lineage>
</organism>
<dbReference type="Proteomes" id="UP001472866">
    <property type="component" value="Chromosome 01"/>
</dbReference>
<dbReference type="CDD" id="cd00201">
    <property type="entry name" value="WW"/>
    <property type="match status" value="1"/>
</dbReference>
<protein>
    <submittedName>
        <fullName evidence="4">WW domain-containing protein</fullName>
    </submittedName>
</protein>
<dbReference type="InterPro" id="IPR001878">
    <property type="entry name" value="Znf_CCHC"/>
</dbReference>
<keyword evidence="1" id="KW-0862">Zinc</keyword>
<sequence>MERHHELRRPPGTSRFGCNLCGKEGHQAAQCAEGTVDWIDRFGLDTFVPKLPYYMIKPRAKPDYAKIEEEARLYAKTKEEAAKKVDTKTTGEKFQLELQKQIVQAKVNETLPQGWRSYTAPNGKMYYHHAATNKTQWTKPAE</sequence>
<dbReference type="PROSITE" id="PS50158">
    <property type="entry name" value="ZF_CCHC"/>
    <property type="match status" value="1"/>
</dbReference>
<reference evidence="4 5" key="1">
    <citation type="submission" date="2024-03" db="EMBL/GenBank/DDBJ databases">
        <title>Complete genome sequence of the green alga Chloropicon roscoffensis RCC1871.</title>
        <authorList>
            <person name="Lemieux C."/>
            <person name="Pombert J.-F."/>
            <person name="Otis C."/>
            <person name="Turmel M."/>
        </authorList>
    </citation>
    <scope>NUCLEOTIDE SEQUENCE [LARGE SCALE GENOMIC DNA]</scope>
    <source>
        <strain evidence="4 5">RCC1871</strain>
    </source>
</reference>
<dbReference type="PROSITE" id="PS50020">
    <property type="entry name" value="WW_DOMAIN_2"/>
    <property type="match status" value="1"/>
</dbReference>
<dbReference type="Pfam" id="PF00397">
    <property type="entry name" value="WW"/>
    <property type="match status" value="1"/>
</dbReference>
<dbReference type="SMART" id="SM00456">
    <property type="entry name" value="WW"/>
    <property type="match status" value="1"/>
</dbReference>
<gene>
    <name evidence="4" type="ORF">HKI87_01g08410</name>
</gene>
<dbReference type="Gene3D" id="2.20.70.10">
    <property type="match status" value="1"/>
</dbReference>
<evidence type="ECO:0000313" key="4">
    <source>
        <dbReference type="EMBL" id="WZN59315.1"/>
    </source>
</evidence>
<feature type="domain" description="CCHC-type" evidence="3">
    <location>
        <begin position="18"/>
        <end position="33"/>
    </location>
</feature>
<proteinExistence type="predicted"/>
<dbReference type="InterPro" id="IPR036020">
    <property type="entry name" value="WW_dom_sf"/>
</dbReference>
<dbReference type="InterPro" id="IPR001202">
    <property type="entry name" value="WW_dom"/>
</dbReference>
<feature type="domain" description="WW" evidence="2">
    <location>
        <begin position="109"/>
        <end position="142"/>
    </location>
</feature>
<evidence type="ECO:0000259" key="3">
    <source>
        <dbReference type="PROSITE" id="PS50158"/>
    </source>
</evidence>
<dbReference type="AlphaFoldDB" id="A0AAX4P0I7"/>
<keyword evidence="5" id="KW-1185">Reference proteome</keyword>
<dbReference type="SUPFAM" id="SSF51045">
    <property type="entry name" value="WW domain"/>
    <property type="match status" value="1"/>
</dbReference>
<dbReference type="GO" id="GO:0008270">
    <property type="term" value="F:zinc ion binding"/>
    <property type="evidence" value="ECO:0007669"/>
    <property type="project" value="UniProtKB-KW"/>
</dbReference>
<name>A0AAX4P0I7_9CHLO</name>
<evidence type="ECO:0000313" key="5">
    <source>
        <dbReference type="Proteomes" id="UP001472866"/>
    </source>
</evidence>
<dbReference type="GO" id="GO:0003676">
    <property type="term" value="F:nucleic acid binding"/>
    <property type="evidence" value="ECO:0007669"/>
    <property type="project" value="InterPro"/>
</dbReference>
<keyword evidence="1" id="KW-0479">Metal-binding</keyword>
<keyword evidence="1" id="KW-0863">Zinc-finger</keyword>
<evidence type="ECO:0000259" key="2">
    <source>
        <dbReference type="PROSITE" id="PS50020"/>
    </source>
</evidence>